<dbReference type="Proteomes" id="UP000595320">
    <property type="component" value="Chromosome"/>
</dbReference>
<proteinExistence type="predicted"/>
<evidence type="ECO:0000313" key="2">
    <source>
        <dbReference type="Proteomes" id="UP000595320"/>
    </source>
</evidence>
<reference evidence="1 2" key="1">
    <citation type="submission" date="2021-01" db="EMBL/GenBank/DDBJ databases">
        <title>FDA dAtabase for Regulatory Grade micrObial Sequences (FDA-ARGOS): Supporting development and validation of Infectious Disease Dx tests.</title>
        <authorList>
            <person name="Sproer C."/>
            <person name="Gronow S."/>
            <person name="Severitt S."/>
            <person name="Schroder I."/>
            <person name="Tallon L."/>
            <person name="Sadzewicz L."/>
            <person name="Zhao X."/>
            <person name="Boylan J."/>
            <person name="Ott S."/>
            <person name="Bowen H."/>
            <person name="Vavikolanu K."/>
            <person name="Mehta A."/>
            <person name="Aluvathingal J."/>
            <person name="Nadendla S."/>
            <person name="Lowell S."/>
            <person name="Myers T."/>
            <person name="Yan Y."/>
            <person name="Sichtig H."/>
        </authorList>
    </citation>
    <scope>NUCLEOTIDE SEQUENCE [LARGE SCALE GENOMIC DNA]</scope>
    <source>
        <strain evidence="1 2">FDAARGOS_1096</strain>
    </source>
</reference>
<dbReference type="EMBL" id="CP068176">
    <property type="protein sequence ID" value="QQT85146.1"/>
    <property type="molecule type" value="Genomic_DNA"/>
</dbReference>
<sequence>MALNENYILEDSDALGSFGFITYTVSLKAKDRSFLMRLRNKEDLATFEESLTTYSTAIHEYRHYYDMTHTTYGIEYFYNLDQALRQRFKQENGDEYHFHKIKKFANELKKIRYPSYYNQLWQDDDSKKWDLIPSIGKVFDSYGNVSDRPILFARYFNAQGESLARHPFSMVSLLECSATIDEYINSMGNIVGLLKDDETQRNFLATRFKQNSLDYIYNIYLTEYSTCFHLIANHFRIENLDDLFDIARVLLDICLNFTEKHFDLFNDSNVVDKLFKPSEGFTTEQLNDYIYFNASLKNGLKFLERPILFYVLLQLMEKKKFENKQEVIQEIDRILSSCGLSCKSIIIDARKLVKDKANLIIHSDINYFAKISQTIGSNLDRISRAENIDSGFNFFLKFIQHLDLPLLEMESGFEILLPRDGNILAEVNYPQETKAILLLKNWVDQYDDACIF</sequence>
<protein>
    <submittedName>
        <fullName evidence="1">Uncharacterized protein</fullName>
    </submittedName>
</protein>
<dbReference type="RefSeq" id="WP_004987259.1">
    <property type="nucleotide sequence ID" value="NZ_BCMC01000021.1"/>
</dbReference>
<accession>A0A3F3LBR7</accession>
<dbReference type="GeneID" id="66213140"/>
<organism evidence="1 2">
    <name type="scientific">Acinetobacter ursingii</name>
    <dbReference type="NCBI Taxonomy" id="108980"/>
    <lineage>
        <taxon>Bacteria</taxon>
        <taxon>Pseudomonadati</taxon>
        <taxon>Pseudomonadota</taxon>
        <taxon>Gammaproteobacteria</taxon>
        <taxon>Moraxellales</taxon>
        <taxon>Moraxellaceae</taxon>
        <taxon>Acinetobacter</taxon>
    </lineage>
</organism>
<name>A0A3F3LBR7_9GAMM</name>
<evidence type="ECO:0000313" key="1">
    <source>
        <dbReference type="EMBL" id="QQT85146.1"/>
    </source>
</evidence>
<gene>
    <name evidence="1" type="ORF">I6I53_09315</name>
</gene>
<dbReference type="AlphaFoldDB" id="A0A3F3LBR7"/>